<dbReference type="Proteomes" id="UP000762253">
    <property type="component" value="Unassembled WGS sequence"/>
</dbReference>
<dbReference type="PROSITE" id="PS50109">
    <property type="entry name" value="HIS_KIN"/>
    <property type="match status" value="1"/>
</dbReference>
<dbReference type="PANTHER" id="PTHR43711">
    <property type="entry name" value="TWO-COMPONENT HISTIDINE KINASE"/>
    <property type="match status" value="1"/>
</dbReference>
<evidence type="ECO:0000256" key="3">
    <source>
        <dbReference type="ARBA" id="ARBA00022553"/>
    </source>
</evidence>
<dbReference type="Pfam" id="PF02518">
    <property type="entry name" value="HATPase_c"/>
    <property type="match status" value="1"/>
</dbReference>
<feature type="domain" description="Histidine kinase" evidence="7">
    <location>
        <begin position="148"/>
        <end position="362"/>
    </location>
</feature>
<dbReference type="SMART" id="SM00388">
    <property type="entry name" value="HisKA"/>
    <property type="match status" value="1"/>
</dbReference>
<dbReference type="CDD" id="cd00082">
    <property type="entry name" value="HisKA"/>
    <property type="match status" value="1"/>
</dbReference>
<accession>A0ABX1M6J6</accession>
<comment type="catalytic activity">
    <reaction evidence="1">
        <text>ATP + protein L-histidine = ADP + protein N-phospho-L-histidine.</text>
        <dbReference type="EC" id="2.7.13.3"/>
    </reaction>
</comment>
<sequence>MSVILIFVEQSENRRLLAEWLGISYKVVVPDSLVQAGKAMPLLDEPFDLCILDGPALDHLWEWVQARKHKEQPVFLPFLLITIRSDVKLLTRHLWQSIDELIAKPIEKLELQARIEMLLRSRRLSLQLETALKQERELREQKSRFISMVSHEFRNPLNTIAGFTRLLEQDKLSQEKRADFFQRIQAAVRRMIALLDDVLTLSKSEANRLTSHPVGLAISPLCQKLIEEIKFSTSTGHTINFNCEDECVTVYMNEALVRHVLTNLLSNAIKYSAPDSSVELRVQCQSQAVIFQVQDEGIGITPKDQQRLFESFYRASNVGNISGTGLGLAIVKQLVERHGGTVTVKSEINVGTTFTVTLPISSEMS</sequence>
<dbReference type="InterPro" id="IPR036097">
    <property type="entry name" value="HisK_dim/P_sf"/>
</dbReference>
<evidence type="ECO:0000256" key="4">
    <source>
        <dbReference type="ARBA" id="ARBA00022679"/>
    </source>
</evidence>
<proteinExistence type="predicted"/>
<dbReference type="InterPro" id="IPR003594">
    <property type="entry name" value="HATPase_dom"/>
</dbReference>
<dbReference type="Gene3D" id="1.10.287.130">
    <property type="match status" value="1"/>
</dbReference>
<dbReference type="InterPro" id="IPR050736">
    <property type="entry name" value="Sensor_HK_Regulatory"/>
</dbReference>
<dbReference type="EC" id="2.7.13.3" evidence="2"/>
<name>A0ABX1M6J6_9CYAN</name>
<evidence type="ECO:0000313" key="9">
    <source>
        <dbReference type="Proteomes" id="UP000762253"/>
    </source>
</evidence>
<dbReference type="RefSeq" id="WP_169263238.1">
    <property type="nucleotide sequence ID" value="NZ_QMEC01000005.1"/>
</dbReference>
<dbReference type="InterPro" id="IPR036890">
    <property type="entry name" value="HATPase_C_sf"/>
</dbReference>
<keyword evidence="4" id="KW-0808">Transferase</keyword>
<dbReference type="CDD" id="cd00075">
    <property type="entry name" value="HATPase"/>
    <property type="match status" value="1"/>
</dbReference>
<evidence type="ECO:0000256" key="2">
    <source>
        <dbReference type="ARBA" id="ARBA00012438"/>
    </source>
</evidence>
<dbReference type="SUPFAM" id="SSF52172">
    <property type="entry name" value="CheY-like"/>
    <property type="match status" value="1"/>
</dbReference>
<organism evidence="8 9">
    <name type="scientific">Brasilonema octagenarum UFV-OR1</name>
    <dbReference type="NCBI Taxonomy" id="417115"/>
    <lineage>
        <taxon>Bacteria</taxon>
        <taxon>Bacillati</taxon>
        <taxon>Cyanobacteriota</taxon>
        <taxon>Cyanophyceae</taxon>
        <taxon>Nostocales</taxon>
        <taxon>Scytonemataceae</taxon>
        <taxon>Brasilonema</taxon>
        <taxon>Octagenarum group</taxon>
    </lineage>
</organism>
<comment type="caution">
    <text evidence="8">The sequence shown here is derived from an EMBL/GenBank/DDBJ whole genome shotgun (WGS) entry which is preliminary data.</text>
</comment>
<keyword evidence="3" id="KW-0597">Phosphoprotein</keyword>
<dbReference type="InterPro" id="IPR003661">
    <property type="entry name" value="HisK_dim/P_dom"/>
</dbReference>
<reference evidence="8 9" key="1">
    <citation type="submission" date="2018-06" db="EMBL/GenBank/DDBJ databases">
        <title>Comparative genomics of Brasilonema spp. strains.</title>
        <authorList>
            <person name="Alvarenga D.O."/>
            <person name="Fiore M.F."/>
            <person name="Varani A.M."/>
        </authorList>
    </citation>
    <scope>NUCLEOTIDE SEQUENCE [LARGE SCALE GENOMIC DNA]</scope>
    <source>
        <strain evidence="8 9">UFV-OR1</strain>
    </source>
</reference>
<evidence type="ECO:0000259" key="7">
    <source>
        <dbReference type="PROSITE" id="PS50109"/>
    </source>
</evidence>
<evidence type="ECO:0000256" key="6">
    <source>
        <dbReference type="ARBA" id="ARBA00023012"/>
    </source>
</evidence>
<dbReference type="SMART" id="SM00387">
    <property type="entry name" value="HATPase_c"/>
    <property type="match status" value="1"/>
</dbReference>
<gene>
    <name evidence="8" type="ORF">DP115_02110</name>
</gene>
<dbReference type="Pfam" id="PF00512">
    <property type="entry name" value="HisKA"/>
    <property type="match status" value="1"/>
</dbReference>
<protein>
    <recommendedName>
        <fullName evidence="2">histidine kinase</fullName>
        <ecNumber evidence="2">2.7.13.3</ecNumber>
    </recommendedName>
</protein>
<evidence type="ECO:0000256" key="5">
    <source>
        <dbReference type="ARBA" id="ARBA00022777"/>
    </source>
</evidence>
<dbReference type="Gene3D" id="3.40.50.2300">
    <property type="match status" value="1"/>
</dbReference>
<dbReference type="Gene3D" id="3.30.565.10">
    <property type="entry name" value="Histidine kinase-like ATPase, C-terminal domain"/>
    <property type="match status" value="1"/>
</dbReference>
<dbReference type="SUPFAM" id="SSF55874">
    <property type="entry name" value="ATPase domain of HSP90 chaperone/DNA topoisomerase II/histidine kinase"/>
    <property type="match status" value="1"/>
</dbReference>
<dbReference type="PRINTS" id="PR00344">
    <property type="entry name" value="BCTRLSENSOR"/>
</dbReference>
<dbReference type="InterPro" id="IPR011006">
    <property type="entry name" value="CheY-like_superfamily"/>
</dbReference>
<dbReference type="PANTHER" id="PTHR43711:SF26">
    <property type="entry name" value="SENSOR HISTIDINE KINASE RCSC"/>
    <property type="match status" value="1"/>
</dbReference>
<keyword evidence="6" id="KW-0902">Two-component regulatory system</keyword>
<dbReference type="InterPro" id="IPR004358">
    <property type="entry name" value="Sig_transdc_His_kin-like_C"/>
</dbReference>
<evidence type="ECO:0000313" key="8">
    <source>
        <dbReference type="EMBL" id="NMF61647.1"/>
    </source>
</evidence>
<dbReference type="InterPro" id="IPR005467">
    <property type="entry name" value="His_kinase_dom"/>
</dbReference>
<evidence type="ECO:0000256" key="1">
    <source>
        <dbReference type="ARBA" id="ARBA00000085"/>
    </source>
</evidence>
<dbReference type="EMBL" id="QMEC01000005">
    <property type="protein sequence ID" value="NMF61647.1"/>
    <property type="molecule type" value="Genomic_DNA"/>
</dbReference>
<keyword evidence="9" id="KW-1185">Reference proteome</keyword>
<dbReference type="SUPFAM" id="SSF47384">
    <property type="entry name" value="Homodimeric domain of signal transducing histidine kinase"/>
    <property type="match status" value="1"/>
</dbReference>
<dbReference type="GO" id="GO:0016301">
    <property type="term" value="F:kinase activity"/>
    <property type="evidence" value="ECO:0007669"/>
    <property type="project" value="UniProtKB-KW"/>
</dbReference>
<keyword evidence="5 8" id="KW-0418">Kinase</keyword>